<dbReference type="SUPFAM" id="SSF53474">
    <property type="entry name" value="alpha/beta-Hydrolases"/>
    <property type="match status" value="1"/>
</dbReference>
<dbReference type="RefSeq" id="WP_160893040.1">
    <property type="nucleotide sequence ID" value="NZ_WUMU01000005.1"/>
</dbReference>
<protein>
    <submittedName>
        <fullName evidence="2">Alpha/beta fold hydrolase</fullName>
    </submittedName>
</protein>
<feature type="domain" description="Serine aminopeptidase S33" evidence="1">
    <location>
        <begin position="49"/>
        <end position="300"/>
    </location>
</feature>
<accession>A0A6L7G1I6</accession>
<comment type="caution">
    <text evidence="2">The sequence shown here is derived from an EMBL/GenBank/DDBJ whole genome shotgun (WGS) entry which is preliminary data.</text>
</comment>
<dbReference type="Pfam" id="PF12146">
    <property type="entry name" value="Hydrolase_4"/>
    <property type="match status" value="1"/>
</dbReference>
<dbReference type="PANTHER" id="PTHR11614">
    <property type="entry name" value="PHOSPHOLIPASE-RELATED"/>
    <property type="match status" value="1"/>
</dbReference>
<dbReference type="InterPro" id="IPR029058">
    <property type="entry name" value="AB_hydrolase_fold"/>
</dbReference>
<reference evidence="2 3" key="1">
    <citation type="submission" date="2019-12" db="EMBL/GenBank/DDBJ databases">
        <authorList>
            <person name="Li M."/>
        </authorList>
    </citation>
    <scope>NUCLEOTIDE SEQUENCE [LARGE SCALE GENOMIC DNA]</scope>
    <source>
        <strain evidence="2 3">GBMRC 2024</strain>
    </source>
</reference>
<proteinExistence type="predicted"/>
<evidence type="ECO:0000313" key="3">
    <source>
        <dbReference type="Proteomes" id="UP000477911"/>
    </source>
</evidence>
<name>A0A6L7G1I6_9RHOB</name>
<gene>
    <name evidence="2" type="ORF">GR170_06990</name>
</gene>
<dbReference type="AlphaFoldDB" id="A0A6L7G1I6"/>
<evidence type="ECO:0000259" key="1">
    <source>
        <dbReference type="Pfam" id="PF12146"/>
    </source>
</evidence>
<dbReference type="InterPro" id="IPR022742">
    <property type="entry name" value="Hydrolase_4"/>
</dbReference>
<dbReference type="GO" id="GO:0016787">
    <property type="term" value="F:hydrolase activity"/>
    <property type="evidence" value="ECO:0007669"/>
    <property type="project" value="UniProtKB-KW"/>
</dbReference>
<organism evidence="2 3">
    <name type="scientific">Pseudooceanicola albus</name>
    <dbReference type="NCBI Taxonomy" id="2692189"/>
    <lineage>
        <taxon>Bacteria</taxon>
        <taxon>Pseudomonadati</taxon>
        <taxon>Pseudomonadota</taxon>
        <taxon>Alphaproteobacteria</taxon>
        <taxon>Rhodobacterales</taxon>
        <taxon>Paracoccaceae</taxon>
        <taxon>Pseudooceanicola</taxon>
    </lineage>
</organism>
<dbReference type="Proteomes" id="UP000477911">
    <property type="component" value="Unassembled WGS sequence"/>
</dbReference>
<keyword evidence="3" id="KW-1185">Reference proteome</keyword>
<dbReference type="Gene3D" id="3.40.50.1820">
    <property type="entry name" value="alpha/beta hydrolase"/>
    <property type="match status" value="1"/>
</dbReference>
<keyword evidence="2" id="KW-0378">Hydrolase</keyword>
<dbReference type="EMBL" id="WUMU01000005">
    <property type="protein sequence ID" value="MXN17572.1"/>
    <property type="molecule type" value="Genomic_DNA"/>
</dbReference>
<sequence>MTDASLLPGLPEAPYFAADAEGPVGARAHWVLASDGIKLRLVHWPLAGAKGTVLIFTGRTEYAEKYGRAAADLAARGYACVTLDWRGQGLSQRVAGDPALGHVGHFADYQRDVQALLGALPALGVTEPLFLVAHSMGGAIGLRALHDGLPVKACAFTAPMWGIRLSAAMEPLAWGISWLAGQIGHRESRAPGTKAETYVLWESFEANQLTHDRDMFDYMRRYAQNHPEALIGGPSMGWLLAGLRETFALAKMPSPDLPCVTFLGEEESIVSAERITARMARWPKGELVMVPDAYHEVMMEGPEIRTRAFDRCAALFDAQS</sequence>
<dbReference type="InterPro" id="IPR051044">
    <property type="entry name" value="MAG_DAG_Lipase"/>
</dbReference>
<evidence type="ECO:0000313" key="2">
    <source>
        <dbReference type="EMBL" id="MXN17572.1"/>
    </source>
</evidence>